<dbReference type="PANTHER" id="PTHR48083:SF13">
    <property type="entry name" value="ACYL-COA DEHYDROGENASE FAMILY MEMBER 11"/>
    <property type="match status" value="1"/>
</dbReference>
<comment type="cofactor">
    <cofactor evidence="1 7">
        <name>FAD</name>
        <dbReference type="ChEBI" id="CHEBI:57692"/>
    </cofactor>
</comment>
<evidence type="ECO:0000256" key="5">
    <source>
        <dbReference type="ARBA" id="ARBA00022827"/>
    </source>
</evidence>
<evidence type="ECO:0000259" key="9">
    <source>
        <dbReference type="Pfam" id="PF02770"/>
    </source>
</evidence>
<dbReference type="GO" id="GO:0005737">
    <property type="term" value="C:cytoplasm"/>
    <property type="evidence" value="ECO:0007669"/>
    <property type="project" value="TreeGrafter"/>
</dbReference>
<dbReference type="SUPFAM" id="SSF47203">
    <property type="entry name" value="Acyl-CoA dehydrogenase C-terminal domain-like"/>
    <property type="match status" value="1"/>
</dbReference>
<keyword evidence="4 7" id="KW-0285">Flavoprotein</keyword>
<dbReference type="InterPro" id="IPR013786">
    <property type="entry name" value="AcylCoA_DH/ox_N"/>
</dbReference>
<dbReference type="Pfam" id="PF02771">
    <property type="entry name" value="Acyl-CoA_dh_N"/>
    <property type="match status" value="1"/>
</dbReference>
<organism evidence="11 12">
    <name type="scientific">Maricaulis virginensis</name>
    <dbReference type="NCBI Taxonomy" id="144022"/>
    <lineage>
        <taxon>Bacteria</taxon>
        <taxon>Pseudomonadati</taxon>
        <taxon>Pseudomonadota</taxon>
        <taxon>Alphaproteobacteria</taxon>
        <taxon>Maricaulales</taxon>
        <taxon>Maricaulaceae</taxon>
        <taxon>Maricaulis</taxon>
    </lineage>
</organism>
<dbReference type="Pfam" id="PF00441">
    <property type="entry name" value="Acyl-CoA_dh_1"/>
    <property type="match status" value="1"/>
</dbReference>
<keyword evidence="5 7" id="KW-0274">FAD</keyword>
<reference evidence="11" key="1">
    <citation type="journal article" date="2014" name="Int. J. Syst. Evol. Microbiol.">
        <title>Complete genome sequence of Corynebacterium casei LMG S-19264T (=DSM 44701T), isolated from a smear-ripened cheese.</title>
        <authorList>
            <consortium name="US DOE Joint Genome Institute (JGI-PGF)"/>
            <person name="Walter F."/>
            <person name="Albersmeier A."/>
            <person name="Kalinowski J."/>
            <person name="Ruckert C."/>
        </authorList>
    </citation>
    <scope>NUCLEOTIDE SEQUENCE</scope>
    <source>
        <strain evidence="11">VKM B-1513</strain>
    </source>
</reference>
<dbReference type="InterPro" id="IPR036250">
    <property type="entry name" value="AcylCo_DH-like_C"/>
</dbReference>
<dbReference type="InterPro" id="IPR006091">
    <property type="entry name" value="Acyl-CoA_Oxase/DH_mid-dom"/>
</dbReference>
<comment type="caution">
    <text evidence="11">The sequence shown here is derived from an EMBL/GenBank/DDBJ whole genome shotgun (WGS) entry which is preliminary data.</text>
</comment>
<dbReference type="InterPro" id="IPR037069">
    <property type="entry name" value="AcylCoA_DH/ox_N_sf"/>
</dbReference>
<evidence type="ECO:0000256" key="1">
    <source>
        <dbReference type="ARBA" id="ARBA00001974"/>
    </source>
</evidence>
<dbReference type="Proteomes" id="UP001143486">
    <property type="component" value="Unassembled WGS sequence"/>
</dbReference>
<dbReference type="GO" id="GO:0003995">
    <property type="term" value="F:acyl-CoA dehydrogenase activity"/>
    <property type="evidence" value="ECO:0007669"/>
    <property type="project" value="TreeGrafter"/>
</dbReference>
<protein>
    <submittedName>
        <fullName evidence="11">Acyl-CoA dehydrogenase</fullName>
    </submittedName>
</protein>
<feature type="domain" description="Acyl-CoA dehydrogenase/oxidase N-terminal" evidence="10">
    <location>
        <begin position="18"/>
        <end position="129"/>
    </location>
</feature>
<dbReference type="GO" id="GO:0033539">
    <property type="term" value="P:fatty acid beta-oxidation using acyl-CoA dehydrogenase"/>
    <property type="evidence" value="ECO:0007669"/>
    <property type="project" value="TreeGrafter"/>
</dbReference>
<evidence type="ECO:0000259" key="10">
    <source>
        <dbReference type="Pfam" id="PF02771"/>
    </source>
</evidence>
<dbReference type="AlphaFoldDB" id="A0A9W6IK64"/>
<feature type="domain" description="Acyl-CoA dehydrogenase/oxidase C-terminal" evidence="8">
    <location>
        <begin position="246"/>
        <end position="391"/>
    </location>
</feature>
<dbReference type="SUPFAM" id="SSF56645">
    <property type="entry name" value="Acyl-CoA dehydrogenase NM domain-like"/>
    <property type="match status" value="1"/>
</dbReference>
<dbReference type="Gene3D" id="1.20.140.10">
    <property type="entry name" value="Butyryl-CoA Dehydrogenase, subunit A, domain 3"/>
    <property type="match status" value="1"/>
</dbReference>
<keyword evidence="6 7" id="KW-0560">Oxidoreductase</keyword>
<evidence type="ECO:0000313" key="11">
    <source>
        <dbReference type="EMBL" id="GLK51826.1"/>
    </source>
</evidence>
<dbReference type="GO" id="GO:0050660">
    <property type="term" value="F:flavin adenine dinucleotide binding"/>
    <property type="evidence" value="ECO:0007669"/>
    <property type="project" value="InterPro"/>
</dbReference>
<feature type="domain" description="Acyl-CoA oxidase/dehydrogenase middle" evidence="9">
    <location>
        <begin position="133"/>
        <end position="229"/>
    </location>
</feature>
<evidence type="ECO:0000256" key="6">
    <source>
        <dbReference type="ARBA" id="ARBA00023002"/>
    </source>
</evidence>
<name>A0A9W6IK64_9PROT</name>
<dbReference type="Pfam" id="PF02770">
    <property type="entry name" value="Acyl-CoA_dh_M"/>
    <property type="match status" value="1"/>
</dbReference>
<evidence type="ECO:0000256" key="4">
    <source>
        <dbReference type="ARBA" id="ARBA00022630"/>
    </source>
</evidence>
<proteinExistence type="inferred from homology"/>
<dbReference type="RefSeq" id="WP_271186191.1">
    <property type="nucleotide sequence ID" value="NZ_BSFE01000003.1"/>
</dbReference>
<dbReference type="InterPro" id="IPR009100">
    <property type="entry name" value="AcylCoA_DH/oxidase_NM_dom_sf"/>
</dbReference>
<dbReference type="FunFam" id="2.40.110.10:FF:000002">
    <property type="entry name" value="Acyl-CoA dehydrogenase fadE12"/>
    <property type="match status" value="1"/>
</dbReference>
<accession>A0A9W6IK64</accession>
<keyword evidence="12" id="KW-1185">Reference proteome</keyword>
<dbReference type="InterPro" id="IPR050741">
    <property type="entry name" value="Acyl-CoA_dehydrogenase"/>
</dbReference>
<evidence type="ECO:0000256" key="7">
    <source>
        <dbReference type="RuleBase" id="RU362125"/>
    </source>
</evidence>
<evidence type="ECO:0000256" key="3">
    <source>
        <dbReference type="ARBA" id="ARBA00011738"/>
    </source>
</evidence>
<gene>
    <name evidence="11" type="ORF">GCM10017621_13340</name>
</gene>
<reference evidence="11" key="2">
    <citation type="submission" date="2023-01" db="EMBL/GenBank/DDBJ databases">
        <authorList>
            <person name="Sun Q."/>
            <person name="Evtushenko L."/>
        </authorList>
    </citation>
    <scope>NUCLEOTIDE SEQUENCE</scope>
    <source>
        <strain evidence="11">VKM B-1513</strain>
    </source>
</reference>
<evidence type="ECO:0000313" key="12">
    <source>
        <dbReference type="Proteomes" id="UP001143486"/>
    </source>
</evidence>
<dbReference type="InterPro" id="IPR046373">
    <property type="entry name" value="Acyl-CoA_Oxase/DH_mid-dom_sf"/>
</dbReference>
<dbReference type="PANTHER" id="PTHR48083">
    <property type="entry name" value="MEDIUM-CHAIN SPECIFIC ACYL-COA DEHYDROGENASE, MITOCHONDRIAL-RELATED"/>
    <property type="match status" value="1"/>
</dbReference>
<evidence type="ECO:0000259" key="8">
    <source>
        <dbReference type="Pfam" id="PF00441"/>
    </source>
</evidence>
<dbReference type="InterPro" id="IPR009075">
    <property type="entry name" value="AcylCo_DH/oxidase_C"/>
</dbReference>
<comment type="similarity">
    <text evidence="2 7">Belongs to the acyl-CoA dehydrogenase family.</text>
</comment>
<sequence>MAWDFETEPDFQEKLDWIDSFVKHKVEPLVHLGFHPADVKNPKHRAIVKPLQEEVKAKGLWACHLGPELGGKGYGQVKLGLMNEILGRSAFAPTVFGCQAPDTGNAEIIAHYGTGDQKAKYLEPLLNNEIVSAFSMTEPQGGSDPLLFTCSAVEDGDEWVINGEKWFSTNARWSEFLIVMAVTDPDGDPYRRMSMFIVPTKTPGVEIVRDVAVYGQQEGSEGYVRYTDVRVPKDHLLGERGGAFVISQTRLGGGRIHHAMRTVGACKRALDLMCRRAASRRTRDGVIADKQAVQMQIADSYMELEQFRLYVLKTAWMIDKYKDYKKVRKDIAAIKALMPKVYRDIAGRALHIHGSLGVSPEMPFAAQVIGSFVMGIADGPTEVHKVTVARQHMREYRNISDPIFPDYSIPQLKEAALETYGDIADTVRELAETAGAD</sequence>
<dbReference type="Gene3D" id="1.10.540.10">
    <property type="entry name" value="Acyl-CoA dehydrogenase/oxidase, N-terminal domain"/>
    <property type="match status" value="1"/>
</dbReference>
<evidence type="ECO:0000256" key="2">
    <source>
        <dbReference type="ARBA" id="ARBA00009347"/>
    </source>
</evidence>
<dbReference type="Gene3D" id="2.40.110.10">
    <property type="entry name" value="Butyryl-CoA Dehydrogenase, subunit A, domain 2"/>
    <property type="match status" value="1"/>
</dbReference>
<comment type="subunit">
    <text evidence="3">Homodimer.</text>
</comment>
<dbReference type="EMBL" id="BSFE01000003">
    <property type="protein sequence ID" value="GLK51826.1"/>
    <property type="molecule type" value="Genomic_DNA"/>
</dbReference>